<evidence type="ECO:0000313" key="3">
    <source>
        <dbReference type="Proteomes" id="UP000283269"/>
    </source>
</evidence>
<evidence type="ECO:0000313" key="2">
    <source>
        <dbReference type="EMBL" id="PPQ90356.1"/>
    </source>
</evidence>
<dbReference type="Gene3D" id="2.80.10.50">
    <property type="match status" value="2"/>
</dbReference>
<dbReference type="InterPro" id="IPR035992">
    <property type="entry name" value="Ricin_B-like_lectins"/>
</dbReference>
<dbReference type="SUPFAM" id="SSF50370">
    <property type="entry name" value="Ricin B-like lectins"/>
    <property type="match status" value="2"/>
</dbReference>
<dbReference type="OrthoDB" id="2131701at2759"/>
<dbReference type="EMBL" id="NHYD01001644">
    <property type="protein sequence ID" value="PPQ90356.1"/>
    <property type="molecule type" value="Genomic_DNA"/>
</dbReference>
<gene>
    <name evidence="2" type="ORF">CVT25_007758</name>
</gene>
<dbReference type="InterPro" id="IPR000772">
    <property type="entry name" value="Ricin_B_lectin"/>
</dbReference>
<feature type="domain" description="Ricin B lectin" evidence="1">
    <location>
        <begin position="8"/>
        <end position="182"/>
    </location>
</feature>
<proteinExistence type="predicted"/>
<sequence length="279" mass="30902">MPANIQNGTRYILVNKKGKTVVDLSGTDSRSVIGWDRHGGTNQQWEAIQTHGGWHLKNAGTGKYLSLGARPENGGSVVGSDEPFIWELVEDSEDQNGIRVKVPNTNKDLDLSDHGNPTAGNPIAIWGSWKGENQVWYFEQARYVIVNKKAGTVIDLSGTDIGNYQVIGWERHSGTNQQWKTIEVNGGWHIKNVGNGKYLSLGGASAQDGVSVVGSDDHFIWELVRDSEDKNAIRIKIPHSNQNVDLSDHGNPTPGTHIVVWGQWEGQNQVWYFEQSKPR</sequence>
<reference evidence="2 3" key="1">
    <citation type="journal article" date="2018" name="Evol. Lett.">
        <title>Horizontal gene cluster transfer increased hallucinogenic mushroom diversity.</title>
        <authorList>
            <person name="Reynolds H.T."/>
            <person name="Vijayakumar V."/>
            <person name="Gluck-Thaler E."/>
            <person name="Korotkin H.B."/>
            <person name="Matheny P.B."/>
            <person name="Slot J.C."/>
        </authorList>
    </citation>
    <scope>NUCLEOTIDE SEQUENCE [LARGE SCALE GENOMIC DNA]</scope>
    <source>
        <strain evidence="2 3">2631</strain>
    </source>
</reference>
<dbReference type="STRING" id="93625.A0A409XHX9"/>
<dbReference type="CDD" id="cd23422">
    <property type="entry name" value="beta-trefoil_Ricin_MPL_CNL"/>
    <property type="match status" value="2"/>
</dbReference>
<accession>A0A409XHX9</accession>
<dbReference type="AlphaFoldDB" id="A0A409XHX9"/>
<dbReference type="InParanoid" id="A0A409XHX9"/>
<dbReference type="Pfam" id="PF14200">
    <property type="entry name" value="RicinB_lectin_2"/>
    <property type="match status" value="2"/>
</dbReference>
<dbReference type="Proteomes" id="UP000283269">
    <property type="component" value="Unassembled WGS sequence"/>
</dbReference>
<keyword evidence="3" id="KW-1185">Reference proteome</keyword>
<dbReference type="SMART" id="SM00458">
    <property type="entry name" value="RICIN"/>
    <property type="match status" value="1"/>
</dbReference>
<protein>
    <recommendedName>
        <fullName evidence="1">Ricin B lectin domain-containing protein</fullName>
    </recommendedName>
</protein>
<name>A0A409XHX9_PSICY</name>
<dbReference type="PROSITE" id="PS50231">
    <property type="entry name" value="RICIN_B_LECTIN"/>
    <property type="match status" value="1"/>
</dbReference>
<comment type="caution">
    <text evidence="2">The sequence shown here is derived from an EMBL/GenBank/DDBJ whole genome shotgun (WGS) entry which is preliminary data.</text>
</comment>
<evidence type="ECO:0000259" key="1">
    <source>
        <dbReference type="SMART" id="SM00458"/>
    </source>
</evidence>
<organism evidence="2 3">
    <name type="scientific">Psilocybe cyanescens</name>
    <dbReference type="NCBI Taxonomy" id="93625"/>
    <lineage>
        <taxon>Eukaryota</taxon>
        <taxon>Fungi</taxon>
        <taxon>Dikarya</taxon>
        <taxon>Basidiomycota</taxon>
        <taxon>Agaricomycotina</taxon>
        <taxon>Agaricomycetes</taxon>
        <taxon>Agaricomycetidae</taxon>
        <taxon>Agaricales</taxon>
        <taxon>Agaricineae</taxon>
        <taxon>Strophariaceae</taxon>
        <taxon>Psilocybe</taxon>
    </lineage>
</organism>